<dbReference type="GO" id="GO:0004553">
    <property type="term" value="F:hydrolase activity, hydrolyzing O-glycosyl compounds"/>
    <property type="evidence" value="ECO:0007669"/>
    <property type="project" value="InterPro"/>
</dbReference>
<accession>A0A2S5KRN8</accession>
<dbReference type="PANTHER" id="PTHR37423">
    <property type="entry name" value="SOLUBLE LYTIC MUREIN TRANSGLYCOSYLASE-RELATED"/>
    <property type="match status" value="1"/>
</dbReference>
<dbReference type="InterPro" id="IPR008258">
    <property type="entry name" value="Transglycosylase_SLT_dom_1"/>
</dbReference>
<proteinExistence type="inferred from homology"/>
<dbReference type="InterPro" id="IPR037061">
    <property type="entry name" value="Lytic_TGlycoase_superhlx_L_sf"/>
</dbReference>
<dbReference type="InterPro" id="IPR008939">
    <property type="entry name" value="Lytic_TGlycosylase_superhlx_U"/>
</dbReference>
<gene>
    <name evidence="5" type="ORF">C4K68_10935</name>
</gene>
<reference evidence="5 6" key="1">
    <citation type="submission" date="2018-02" db="EMBL/GenBank/DDBJ databases">
        <title>novel marine gammaproteobacteria from coastal saline agro ecosystem.</title>
        <authorList>
            <person name="Krishnan R."/>
            <person name="Ramesh Kumar N."/>
        </authorList>
    </citation>
    <scope>NUCLEOTIDE SEQUENCE [LARGE SCALE GENOMIC DNA]</scope>
    <source>
        <strain evidence="5 6">228</strain>
    </source>
</reference>
<dbReference type="SUPFAM" id="SSF48435">
    <property type="entry name" value="Bacterial muramidases"/>
    <property type="match status" value="1"/>
</dbReference>
<feature type="domain" description="Lytic transglycosylase superhelical linker" evidence="4">
    <location>
        <begin position="429"/>
        <end position="494"/>
    </location>
</feature>
<name>A0A2S5KRN8_9PROT</name>
<evidence type="ECO:0000259" key="4">
    <source>
        <dbReference type="Pfam" id="PF14718"/>
    </source>
</evidence>
<evidence type="ECO:0000256" key="1">
    <source>
        <dbReference type="ARBA" id="ARBA00007734"/>
    </source>
</evidence>
<dbReference type="Proteomes" id="UP000238196">
    <property type="component" value="Unassembled WGS sequence"/>
</dbReference>
<dbReference type="Gene3D" id="1.10.530.10">
    <property type="match status" value="1"/>
</dbReference>
<dbReference type="Gene3D" id="1.10.1240.20">
    <property type="entry name" value="Lytic transglycosylase, superhelical linker domain"/>
    <property type="match status" value="1"/>
</dbReference>
<evidence type="ECO:0000313" key="6">
    <source>
        <dbReference type="Proteomes" id="UP000238196"/>
    </source>
</evidence>
<comment type="caution">
    <text evidence="5">The sequence shown here is derived from an EMBL/GenBank/DDBJ whole genome shotgun (WGS) entry which is preliminary data.</text>
</comment>
<dbReference type="Pfam" id="PF01464">
    <property type="entry name" value="SLT"/>
    <property type="match status" value="1"/>
</dbReference>
<dbReference type="Gene3D" id="1.25.20.10">
    <property type="entry name" value="Bacterial muramidases"/>
    <property type="match status" value="1"/>
</dbReference>
<dbReference type="SUPFAM" id="SSF53955">
    <property type="entry name" value="Lysozyme-like"/>
    <property type="match status" value="1"/>
</dbReference>
<dbReference type="OrthoDB" id="5298965at2"/>
<dbReference type="InterPro" id="IPR023346">
    <property type="entry name" value="Lysozyme-like_dom_sf"/>
</dbReference>
<sequence length="675" mass="77169">MPMLAITTWPKGCQIMFMPTRKHFHASIFTTLLTCMGVSNALATSQNADLNTLRQKYQTAQSLFDQGKVEQARSLTHQLEAYPLYPYLAYRELMYTLPGLNQQAIANFQKRYPDFPLQGNLYSSWMSYLAGKGLWKNYLAAYDKERADDNLKCFRAAALYAVGDTKQADEYTQQLWLTGTSQPGSCDKAFSAWKGRGKQTTAMIQLRFAHALEKDNDGLAAYLNKLLPAGEQPRAKLLLGYYQKPETVLPVIRSLQKRPSADLAIIYAHALKRYGRSQPEVAVSLAGEKATFLYIDEANKNDAFDYYLGRIASQTPERYELFRQRYQRPYDDDDAEKVLRYWLAQPNWQEVLKLVNALPAEIQKDEVWRYWRARADLQTGQNATIANQALAALAKERSFYGYLAAQTLKQPYQLNHQPLPVSSQRQRDVMSMPAVMRAIELNILGQDWQSRREWFNALDHMTQDEKVAAARLAAQWQWHFVSIFTMAKAKYWDDTQIRFPMAYSNVFVPSAKALNLDPDWVMAISRQESAFRNDARSPVGARGLMQLMPATAQHTAKNFNLGTFAADDLYKPEVNIQLGTHYLLEVKNTFSGNRILATAAYNAGPSRVKRWLNERGHLPADVWVETIPFNETRKYVQNVLTYAVIYQKKLGIPEELIKPQERHLGPDTTVAKTPL</sequence>
<protein>
    <submittedName>
        <fullName evidence="5">Lytic murein transglycosylase</fullName>
    </submittedName>
</protein>
<evidence type="ECO:0000259" key="3">
    <source>
        <dbReference type="Pfam" id="PF01464"/>
    </source>
</evidence>
<dbReference type="EMBL" id="PRLP01000034">
    <property type="protein sequence ID" value="PPC77373.1"/>
    <property type="molecule type" value="Genomic_DNA"/>
</dbReference>
<dbReference type="PANTHER" id="PTHR37423:SF5">
    <property type="entry name" value="SOLUBLE LYTIC MUREIN TRANSGLYCOSYLASE"/>
    <property type="match status" value="1"/>
</dbReference>
<dbReference type="InterPro" id="IPR012289">
    <property type="entry name" value="Lytic_TGlycosylase_superhlx_L"/>
</dbReference>
<organism evidence="5 6">
    <name type="scientific">Proteobacteria bacterium 228</name>
    <dbReference type="NCBI Taxonomy" id="2083153"/>
    <lineage>
        <taxon>Bacteria</taxon>
        <taxon>Pseudomonadati</taxon>
        <taxon>Pseudomonadota</taxon>
    </lineage>
</organism>
<comment type="similarity">
    <text evidence="1">Belongs to the transglycosylase Slt family.</text>
</comment>
<dbReference type="Pfam" id="PF14718">
    <property type="entry name" value="SLT_L"/>
    <property type="match status" value="1"/>
</dbReference>
<dbReference type="AlphaFoldDB" id="A0A2S5KRN8"/>
<evidence type="ECO:0000313" key="5">
    <source>
        <dbReference type="EMBL" id="PPC77373.1"/>
    </source>
</evidence>
<evidence type="ECO:0000256" key="2">
    <source>
        <dbReference type="ARBA" id="ARBA00022729"/>
    </source>
</evidence>
<keyword evidence="2" id="KW-0732">Signal</keyword>
<feature type="domain" description="Transglycosylase SLT" evidence="3">
    <location>
        <begin position="511"/>
        <end position="621"/>
    </location>
</feature>
<dbReference type="GO" id="GO:0042597">
    <property type="term" value="C:periplasmic space"/>
    <property type="evidence" value="ECO:0007669"/>
    <property type="project" value="InterPro"/>
</dbReference>
<dbReference type="CDD" id="cd13401">
    <property type="entry name" value="Slt70-like"/>
    <property type="match status" value="1"/>
</dbReference>